<proteinExistence type="predicted"/>
<keyword evidence="1" id="KW-1133">Transmembrane helix</keyword>
<keyword evidence="1" id="KW-0472">Membrane</keyword>
<keyword evidence="1" id="KW-0812">Transmembrane</keyword>
<accession>A0AAW0E101</accession>
<protein>
    <submittedName>
        <fullName evidence="2">Integrase/recombinase xerD</fullName>
    </submittedName>
</protein>
<dbReference type="Proteomes" id="UP001362999">
    <property type="component" value="Unassembled WGS sequence"/>
</dbReference>
<sequence length="155" mass="17959">MNTSKHKAYKSLDAVLPPLLVFFAILTAHFSGRRTMAPVYFYRYIDHIMALAQDYEWAAVLKYHDLFFNRRRADMHDGTYETWAVADYELLNRLVYPYRKQINIVPKNTKRAPSSPGESCRKFNAGKCESPCAWNRPHTCSAPGCGKDHPFTQHK</sequence>
<keyword evidence="3" id="KW-1185">Reference proteome</keyword>
<evidence type="ECO:0000256" key="1">
    <source>
        <dbReference type="SAM" id="Phobius"/>
    </source>
</evidence>
<reference evidence="2 3" key="1">
    <citation type="journal article" date="2024" name="J Genomics">
        <title>Draft genome sequencing and assembly of Favolaschia claudopus CIRM-BRFM 2984 isolated from oak limbs.</title>
        <authorList>
            <person name="Navarro D."/>
            <person name="Drula E."/>
            <person name="Chaduli D."/>
            <person name="Cazenave R."/>
            <person name="Ahrendt S."/>
            <person name="Wang J."/>
            <person name="Lipzen A."/>
            <person name="Daum C."/>
            <person name="Barry K."/>
            <person name="Grigoriev I.V."/>
            <person name="Favel A."/>
            <person name="Rosso M.N."/>
            <person name="Martin F."/>
        </authorList>
    </citation>
    <scope>NUCLEOTIDE SEQUENCE [LARGE SCALE GENOMIC DNA]</scope>
    <source>
        <strain evidence="2 3">CIRM-BRFM 2984</strain>
    </source>
</reference>
<dbReference type="AlphaFoldDB" id="A0AAW0E101"/>
<evidence type="ECO:0000313" key="2">
    <source>
        <dbReference type="EMBL" id="KAK7057562.1"/>
    </source>
</evidence>
<gene>
    <name evidence="2" type="ORF">R3P38DRAFT_3304030</name>
</gene>
<evidence type="ECO:0000313" key="3">
    <source>
        <dbReference type="Proteomes" id="UP001362999"/>
    </source>
</evidence>
<name>A0AAW0E101_9AGAR</name>
<dbReference type="EMBL" id="JAWWNJ010000004">
    <property type="protein sequence ID" value="KAK7057562.1"/>
    <property type="molecule type" value="Genomic_DNA"/>
</dbReference>
<feature type="transmembrane region" description="Helical" evidence="1">
    <location>
        <begin position="12"/>
        <end position="30"/>
    </location>
</feature>
<comment type="caution">
    <text evidence="2">The sequence shown here is derived from an EMBL/GenBank/DDBJ whole genome shotgun (WGS) entry which is preliminary data.</text>
</comment>
<organism evidence="2 3">
    <name type="scientific">Favolaschia claudopus</name>
    <dbReference type="NCBI Taxonomy" id="2862362"/>
    <lineage>
        <taxon>Eukaryota</taxon>
        <taxon>Fungi</taxon>
        <taxon>Dikarya</taxon>
        <taxon>Basidiomycota</taxon>
        <taxon>Agaricomycotina</taxon>
        <taxon>Agaricomycetes</taxon>
        <taxon>Agaricomycetidae</taxon>
        <taxon>Agaricales</taxon>
        <taxon>Marasmiineae</taxon>
        <taxon>Mycenaceae</taxon>
        <taxon>Favolaschia</taxon>
    </lineage>
</organism>